<keyword evidence="1" id="KW-0812">Transmembrane</keyword>
<evidence type="ECO:0000313" key="2">
    <source>
        <dbReference type="EMBL" id="JAP16312.1"/>
    </source>
</evidence>
<dbReference type="EMBL" id="GEDG01023993">
    <property type="protein sequence ID" value="JAP16312.1"/>
    <property type="molecule type" value="Transcribed_RNA"/>
</dbReference>
<reference evidence="2" key="1">
    <citation type="submission" date="2015-12" db="EMBL/GenBank/DDBJ databases">
        <title>Gene expression during late stages of embryo sac development: a critical building block for successful pollen-pistil interactions.</title>
        <authorList>
            <person name="Liu Y."/>
            <person name="Joly V."/>
            <person name="Sabar M."/>
            <person name="Matton D.P."/>
        </authorList>
    </citation>
    <scope>NUCLEOTIDE SEQUENCE</scope>
</reference>
<keyword evidence="1" id="KW-1133">Transmembrane helix</keyword>
<protein>
    <submittedName>
        <fullName evidence="2">Putative ovule protein</fullName>
    </submittedName>
</protein>
<proteinExistence type="predicted"/>
<evidence type="ECO:0000256" key="1">
    <source>
        <dbReference type="SAM" id="Phobius"/>
    </source>
</evidence>
<sequence length="70" mass="7900">MKFSWDGTLITSSSYNGLCNCGMLQLGGIVKFLLNSDFILVASWVLQIIMWQVSASHFSLIFLLLKKHFS</sequence>
<accession>A0A0V0H7U8</accession>
<organism evidence="2">
    <name type="scientific">Solanum chacoense</name>
    <name type="common">Chaco potato</name>
    <dbReference type="NCBI Taxonomy" id="4108"/>
    <lineage>
        <taxon>Eukaryota</taxon>
        <taxon>Viridiplantae</taxon>
        <taxon>Streptophyta</taxon>
        <taxon>Embryophyta</taxon>
        <taxon>Tracheophyta</taxon>
        <taxon>Spermatophyta</taxon>
        <taxon>Magnoliopsida</taxon>
        <taxon>eudicotyledons</taxon>
        <taxon>Gunneridae</taxon>
        <taxon>Pentapetalae</taxon>
        <taxon>asterids</taxon>
        <taxon>lamiids</taxon>
        <taxon>Solanales</taxon>
        <taxon>Solanaceae</taxon>
        <taxon>Solanoideae</taxon>
        <taxon>Solaneae</taxon>
        <taxon>Solanum</taxon>
    </lineage>
</organism>
<feature type="transmembrane region" description="Helical" evidence="1">
    <location>
        <begin position="38"/>
        <end position="65"/>
    </location>
</feature>
<dbReference type="AlphaFoldDB" id="A0A0V0H7U8"/>
<name>A0A0V0H7U8_SOLCH</name>
<keyword evidence="1" id="KW-0472">Membrane</keyword>